<dbReference type="PANTHER" id="PTHR43035:SF1">
    <property type="entry name" value="FATTY ACID REPRESSION MUTANT PROTEIN 2-RELATED"/>
    <property type="match status" value="1"/>
</dbReference>
<evidence type="ECO:0000256" key="3">
    <source>
        <dbReference type="ARBA" id="ARBA00007118"/>
    </source>
</evidence>
<dbReference type="FunFam" id="3.40.109.10:FF:000001">
    <property type="entry name" value="Nitroreductase family"/>
    <property type="match status" value="1"/>
</dbReference>
<dbReference type="GO" id="GO:0005634">
    <property type="term" value="C:nucleus"/>
    <property type="evidence" value="ECO:0007669"/>
    <property type="project" value="UniProtKB-SubCell"/>
</dbReference>
<protein>
    <submittedName>
        <fullName evidence="8 10">Nitroreductase</fullName>
    </submittedName>
</protein>
<dbReference type="PANTHER" id="PTHR43035">
    <property type="entry name" value="FATTY ACID REPRESSION MUTANT PROTEIN 2-RELATED"/>
    <property type="match status" value="1"/>
</dbReference>
<reference evidence="8 10" key="1">
    <citation type="submission" date="2020-01" db="EMBL/GenBank/DDBJ databases">
        <authorList>
            <consortium name="DOE Joint Genome Institute"/>
            <person name="Haridas S."/>
            <person name="Albert R."/>
            <person name="Binder M."/>
            <person name="Bloem J."/>
            <person name="Labutti K."/>
            <person name="Salamov A."/>
            <person name="Andreopoulos B."/>
            <person name="Baker S.E."/>
            <person name="Barry K."/>
            <person name="Bills G."/>
            <person name="Bluhm B.H."/>
            <person name="Cannon C."/>
            <person name="Castanera R."/>
            <person name="Culley D.E."/>
            <person name="Daum C."/>
            <person name="Ezra D."/>
            <person name="Gonzalez J.B."/>
            <person name="Henrissat B."/>
            <person name="Kuo A."/>
            <person name="Liang C."/>
            <person name="Lipzen A."/>
            <person name="Lutzoni F."/>
            <person name="Magnuson J."/>
            <person name="Mondo S."/>
            <person name="Nolan M."/>
            <person name="Ohm R."/>
            <person name="Pangilinan J."/>
            <person name="Park H.-J."/>
            <person name="Ramirez L."/>
            <person name="Alfaro M."/>
            <person name="Sun H."/>
            <person name="Tritt A."/>
            <person name="Yoshinaga Y."/>
            <person name="Zwiers L.-H."/>
            <person name="Turgeon B.G."/>
            <person name="Goodwin S.B."/>
            <person name="Spatafora J.W."/>
            <person name="Crous P.W."/>
            <person name="Grigoriev I.V."/>
        </authorList>
    </citation>
    <scope>NUCLEOTIDE SEQUENCE</scope>
    <source>
        <strain evidence="8 10">CBS 781.70</strain>
    </source>
</reference>
<keyword evidence="5" id="KW-0560">Oxidoreductase</keyword>
<dbReference type="InterPro" id="IPR033877">
    <property type="entry name" value="Frm2/Hbn1"/>
</dbReference>
<dbReference type="Pfam" id="PF00881">
    <property type="entry name" value="Nitroreductase"/>
    <property type="match status" value="1"/>
</dbReference>
<feature type="domain" description="Nitroreductase" evidence="7">
    <location>
        <begin position="11"/>
        <end position="180"/>
    </location>
</feature>
<dbReference type="Gene3D" id="3.40.109.10">
    <property type="entry name" value="NADH Oxidase"/>
    <property type="match status" value="1"/>
</dbReference>
<dbReference type="InterPro" id="IPR000415">
    <property type="entry name" value="Nitroreductase-like"/>
</dbReference>
<dbReference type="GO" id="GO:0034599">
    <property type="term" value="P:cellular response to oxidative stress"/>
    <property type="evidence" value="ECO:0007669"/>
    <property type="project" value="InterPro"/>
</dbReference>
<evidence type="ECO:0000256" key="5">
    <source>
        <dbReference type="ARBA" id="ARBA00023002"/>
    </source>
</evidence>
<keyword evidence="6" id="KW-0539">Nucleus</keyword>
<dbReference type="AlphaFoldDB" id="A0A6G1GE42"/>
<comment type="subcellular location">
    <subcellularLocation>
        <location evidence="2">Cytoplasm</location>
    </subcellularLocation>
    <subcellularLocation>
        <location evidence="1">Nucleus</location>
    </subcellularLocation>
</comment>
<organism evidence="8">
    <name type="scientific">Eremomyces bilateralis CBS 781.70</name>
    <dbReference type="NCBI Taxonomy" id="1392243"/>
    <lineage>
        <taxon>Eukaryota</taxon>
        <taxon>Fungi</taxon>
        <taxon>Dikarya</taxon>
        <taxon>Ascomycota</taxon>
        <taxon>Pezizomycotina</taxon>
        <taxon>Dothideomycetes</taxon>
        <taxon>Dothideomycetes incertae sedis</taxon>
        <taxon>Eremomycetales</taxon>
        <taxon>Eremomycetaceae</taxon>
        <taxon>Eremomyces</taxon>
    </lineage>
</organism>
<proteinExistence type="inferred from homology"/>
<evidence type="ECO:0000313" key="8">
    <source>
        <dbReference type="EMBL" id="KAF1816367.1"/>
    </source>
</evidence>
<reference evidence="10" key="3">
    <citation type="submission" date="2025-04" db="UniProtKB">
        <authorList>
            <consortium name="RefSeq"/>
        </authorList>
    </citation>
    <scope>IDENTIFICATION</scope>
    <source>
        <strain evidence="10">CBS 781.70</strain>
    </source>
</reference>
<dbReference type="RefSeq" id="XP_033537998.1">
    <property type="nucleotide sequence ID" value="XM_033678623.1"/>
</dbReference>
<evidence type="ECO:0000313" key="9">
    <source>
        <dbReference type="Proteomes" id="UP000504638"/>
    </source>
</evidence>
<dbReference type="EMBL" id="ML975150">
    <property type="protein sequence ID" value="KAF1816367.1"/>
    <property type="molecule type" value="Genomic_DNA"/>
</dbReference>
<dbReference type="GO" id="GO:0005737">
    <property type="term" value="C:cytoplasm"/>
    <property type="evidence" value="ECO:0007669"/>
    <property type="project" value="UniProtKB-SubCell"/>
</dbReference>
<evidence type="ECO:0000256" key="1">
    <source>
        <dbReference type="ARBA" id="ARBA00004123"/>
    </source>
</evidence>
<name>A0A6G1GE42_9PEZI</name>
<dbReference type="InterPro" id="IPR029479">
    <property type="entry name" value="Nitroreductase"/>
</dbReference>
<dbReference type="GeneID" id="54419193"/>
<accession>A0A6G1GE42</accession>
<dbReference type="CDD" id="cd02140">
    <property type="entry name" value="Frm2-like"/>
    <property type="match status" value="1"/>
</dbReference>
<dbReference type="OrthoDB" id="2138173at2759"/>
<reference evidence="10" key="2">
    <citation type="submission" date="2020-04" db="EMBL/GenBank/DDBJ databases">
        <authorList>
            <consortium name="NCBI Genome Project"/>
        </authorList>
    </citation>
    <scope>NUCLEOTIDE SEQUENCE</scope>
    <source>
        <strain evidence="10">CBS 781.70</strain>
    </source>
</reference>
<evidence type="ECO:0000256" key="2">
    <source>
        <dbReference type="ARBA" id="ARBA00004496"/>
    </source>
</evidence>
<evidence type="ECO:0000259" key="7">
    <source>
        <dbReference type="Pfam" id="PF00881"/>
    </source>
</evidence>
<dbReference type="GO" id="GO:0016491">
    <property type="term" value="F:oxidoreductase activity"/>
    <property type="evidence" value="ECO:0007669"/>
    <property type="project" value="UniProtKB-KW"/>
</dbReference>
<keyword evidence="9" id="KW-1185">Reference proteome</keyword>
<dbReference type="Proteomes" id="UP000504638">
    <property type="component" value="Unplaced"/>
</dbReference>
<sequence length="205" mass="23353">MGNSDTFLEAVKARRTIYGLNKKSPIPDSRIEEIVHHAVLHIPSSFNSQSTRLVVLLGKEHEKFWELVKEVVKPHVPTPEAWKGSEARLNGFQGGCGSILFFEDASVIHEFETKFAMYADKFTQWSEHTNAMHQYVLWTALEQEGLGCNLQHYNPIVDARAKQEWNIPTDWMMKAQLVFGGRAGEPGEKTFKPLEERVFIHGKSS</sequence>
<dbReference type="SUPFAM" id="SSF55469">
    <property type="entry name" value="FMN-dependent nitroreductase-like"/>
    <property type="match status" value="1"/>
</dbReference>
<evidence type="ECO:0000256" key="4">
    <source>
        <dbReference type="ARBA" id="ARBA00022490"/>
    </source>
</evidence>
<evidence type="ECO:0000256" key="6">
    <source>
        <dbReference type="ARBA" id="ARBA00023242"/>
    </source>
</evidence>
<gene>
    <name evidence="8 10" type="ORF">P152DRAFT_454631</name>
</gene>
<evidence type="ECO:0000313" key="10">
    <source>
        <dbReference type="RefSeq" id="XP_033537998.1"/>
    </source>
</evidence>
<keyword evidence="4" id="KW-0963">Cytoplasm</keyword>
<comment type="similarity">
    <text evidence="3">Belongs to the nitroreductase family.</text>
</comment>